<comment type="caution">
    <text evidence="1">The sequence shown here is derived from an EMBL/GenBank/DDBJ whole genome shotgun (WGS) entry which is preliminary data.</text>
</comment>
<evidence type="ECO:0000313" key="1">
    <source>
        <dbReference type="EMBL" id="CAG8820594.1"/>
    </source>
</evidence>
<organism evidence="1 2">
    <name type="scientific">Racocetra persica</name>
    <dbReference type="NCBI Taxonomy" id="160502"/>
    <lineage>
        <taxon>Eukaryota</taxon>
        <taxon>Fungi</taxon>
        <taxon>Fungi incertae sedis</taxon>
        <taxon>Mucoromycota</taxon>
        <taxon>Glomeromycotina</taxon>
        <taxon>Glomeromycetes</taxon>
        <taxon>Diversisporales</taxon>
        <taxon>Gigasporaceae</taxon>
        <taxon>Racocetra</taxon>
    </lineage>
</organism>
<dbReference type="EMBL" id="CAJVQC010083828">
    <property type="protein sequence ID" value="CAG8820594.1"/>
    <property type="molecule type" value="Genomic_DNA"/>
</dbReference>
<evidence type="ECO:0000313" key="2">
    <source>
        <dbReference type="Proteomes" id="UP000789920"/>
    </source>
</evidence>
<protein>
    <submittedName>
        <fullName evidence="1">14659_t:CDS:1</fullName>
    </submittedName>
</protein>
<keyword evidence="2" id="KW-1185">Reference proteome</keyword>
<accession>A0ACA9S224</accession>
<dbReference type="Proteomes" id="UP000789920">
    <property type="component" value="Unassembled WGS sequence"/>
</dbReference>
<reference evidence="1" key="1">
    <citation type="submission" date="2021-06" db="EMBL/GenBank/DDBJ databases">
        <authorList>
            <person name="Kallberg Y."/>
            <person name="Tangrot J."/>
            <person name="Rosling A."/>
        </authorList>
    </citation>
    <scope>NUCLEOTIDE SEQUENCE</scope>
    <source>
        <strain evidence="1">MA461A</strain>
    </source>
</reference>
<gene>
    <name evidence="1" type="ORF">RPERSI_LOCUS25389</name>
</gene>
<sequence>ATDAIIDRDGFINTGDIVSVDEQGNYFILGRKKELIKYKNFYVIPFELESILLTHDAVSDAAVIEYYSKEEATEITIAYVTIRKGYEKSQALAEEIQSFVDEKVAPYKKLRGGILFIDIIPKSENGKILKRLLREKLKNDIKE</sequence>
<feature type="non-terminal residue" evidence="1">
    <location>
        <position position="1"/>
    </location>
</feature>
<proteinExistence type="predicted"/>
<name>A0ACA9S224_9GLOM</name>